<keyword evidence="1" id="KW-0472">Membrane</keyword>
<gene>
    <name evidence="2" type="ORF">CFX0092_B0632</name>
</gene>
<evidence type="ECO:0000256" key="1">
    <source>
        <dbReference type="SAM" id="Phobius"/>
    </source>
</evidence>
<keyword evidence="3" id="KW-1185">Reference proteome</keyword>
<keyword evidence="1" id="KW-1133">Transmembrane helix</keyword>
<dbReference type="Proteomes" id="UP000215027">
    <property type="component" value="Chromosome II"/>
</dbReference>
<sequence length="207" mass="23296">MKPFAILTFATRRAWDEWISVILISALWLVAQVLILPGPPATAAVFAMARHTYDGRYWNAGNVWSEFKALFIPAWKWALPNVFVIGLALYNLSTFWRVPGAAWGGLRVVWLVGLVVWLGLNLFYWPFYLAAEDRSLRNTYANVGRFWLLHPATALVLFVVCLVIGVIALPFALPIVLGVVFWIALVAETAVRRSLEELATDSHGQNR</sequence>
<feature type="transmembrane region" description="Helical" evidence="1">
    <location>
        <begin position="108"/>
        <end position="127"/>
    </location>
</feature>
<dbReference type="KEGG" id="pbf:CFX0092_B0632"/>
<name>A0A160T6Y9_9CHLR</name>
<feature type="transmembrane region" description="Helical" evidence="1">
    <location>
        <begin position="77"/>
        <end position="96"/>
    </location>
</feature>
<evidence type="ECO:0000313" key="3">
    <source>
        <dbReference type="Proteomes" id="UP000215027"/>
    </source>
</evidence>
<feature type="transmembrane region" description="Helical" evidence="1">
    <location>
        <begin position="155"/>
        <end position="185"/>
    </location>
</feature>
<dbReference type="EMBL" id="LN890656">
    <property type="protein sequence ID" value="CUS06166.1"/>
    <property type="molecule type" value="Genomic_DNA"/>
</dbReference>
<proteinExistence type="predicted"/>
<evidence type="ECO:0000313" key="2">
    <source>
        <dbReference type="EMBL" id="CUS06166.1"/>
    </source>
</evidence>
<evidence type="ECO:0008006" key="4">
    <source>
        <dbReference type="Google" id="ProtNLM"/>
    </source>
</evidence>
<accession>A0A160T6Y9</accession>
<dbReference type="RefSeq" id="WP_095045478.1">
    <property type="nucleotide sequence ID" value="NZ_LN890656.1"/>
</dbReference>
<dbReference type="AlphaFoldDB" id="A0A160T6Y9"/>
<protein>
    <recommendedName>
        <fullName evidence="4">DUF624 domain-containing protein</fullName>
    </recommendedName>
</protein>
<organism evidence="2 3">
    <name type="scientific">Candidatus Promineifilum breve</name>
    <dbReference type="NCBI Taxonomy" id="1806508"/>
    <lineage>
        <taxon>Bacteria</taxon>
        <taxon>Bacillati</taxon>
        <taxon>Chloroflexota</taxon>
        <taxon>Ardenticatenia</taxon>
        <taxon>Candidatus Promineifilales</taxon>
        <taxon>Candidatus Promineifilaceae</taxon>
        <taxon>Candidatus Promineifilum</taxon>
    </lineage>
</organism>
<keyword evidence="1" id="KW-0812">Transmembrane</keyword>
<dbReference type="OrthoDB" id="4244556at2"/>
<reference evidence="2" key="1">
    <citation type="submission" date="2016-01" db="EMBL/GenBank/DDBJ databases">
        <authorList>
            <person name="Mcilroy J.S."/>
            <person name="Karst M S."/>
            <person name="Albertsen M."/>
        </authorList>
    </citation>
    <scope>NUCLEOTIDE SEQUENCE</scope>
    <source>
        <strain evidence="2">Cfx-K</strain>
    </source>
</reference>